<feature type="domain" description="Flavoprotein" evidence="3">
    <location>
        <begin position="7"/>
        <end position="181"/>
    </location>
</feature>
<dbReference type="NCBIfam" id="TIGR00521">
    <property type="entry name" value="coaBC_dfp"/>
    <property type="match status" value="1"/>
</dbReference>
<dbReference type="InterPro" id="IPR005252">
    <property type="entry name" value="CoaBC"/>
</dbReference>
<dbReference type="InterPro" id="IPR007085">
    <property type="entry name" value="DNA/pantothenate-metab_flavo_C"/>
</dbReference>
<evidence type="ECO:0000256" key="2">
    <source>
        <dbReference type="ARBA" id="ARBA00023239"/>
    </source>
</evidence>
<dbReference type="GO" id="GO:0071513">
    <property type="term" value="C:phosphopantothenoylcysteine decarboxylase complex"/>
    <property type="evidence" value="ECO:0007669"/>
    <property type="project" value="TreeGrafter"/>
</dbReference>
<dbReference type="Pfam" id="PF02441">
    <property type="entry name" value="Flavoprotein"/>
    <property type="match status" value="1"/>
</dbReference>
<dbReference type="Gene3D" id="3.40.50.10300">
    <property type="entry name" value="CoaB-like"/>
    <property type="match status" value="1"/>
</dbReference>
<reference evidence="5" key="1">
    <citation type="submission" date="2018-05" db="EMBL/GenBank/DDBJ databases">
        <authorList>
            <person name="Lanie J.A."/>
            <person name="Ng W.-L."/>
            <person name="Kazmierczak K.M."/>
            <person name="Andrzejewski T.M."/>
            <person name="Davidsen T.M."/>
            <person name="Wayne K.J."/>
            <person name="Tettelin H."/>
            <person name="Glass J.I."/>
            <person name="Rusch D."/>
            <person name="Podicherti R."/>
            <person name="Tsui H.-C.T."/>
            <person name="Winkler M.E."/>
        </authorList>
    </citation>
    <scope>NUCLEOTIDE SEQUENCE</scope>
</reference>
<evidence type="ECO:0000313" key="5">
    <source>
        <dbReference type="EMBL" id="SUZ86242.1"/>
    </source>
</evidence>
<dbReference type="InterPro" id="IPR036551">
    <property type="entry name" value="Flavin_trans-like"/>
</dbReference>
<evidence type="ECO:0000259" key="3">
    <source>
        <dbReference type="Pfam" id="PF02441"/>
    </source>
</evidence>
<keyword evidence="2" id="KW-0456">Lyase</keyword>
<evidence type="ECO:0000256" key="1">
    <source>
        <dbReference type="ARBA" id="ARBA00022793"/>
    </source>
</evidence>
<dbReference type="HAMAP" id="MF_02225">
    <property type="entry name" value="CoaBC"/>
    <property type="match status" value="1"/>
</dbReference>
<dbReference type="GO" id="GO:0015941">
    <property type="term" value="P:pantothenate catabolic process"/>
    <property type="evidence" value="ECO:0007669"/>
    <property type="project" value="InterPro"/>
</dbReference>
<accession>A0A381R3G0</accession>
<evidence type="ECO:0008006" key="6">
    <source>
        <dbReference type="Google" id="ProtNLM"/>
    </source>
</evidence>
<protein>
    <recommendedName>
        <fullName evidence="6">Flavoprotein domain-containing protein</fullName>
    </recommendedName>
</protein>
<dbReference type="SUPFAM" id="SSF52507">
    <property type="entry name" value="Homo-oligomeric flavin-containing Cys decarboxylases, HFCD"/>
    <property type="match status" value="1"/>
</dbReference>
<dbReference type="EMBL" id="UINC01001671">
    <property type="protein sequence ID" value="SUZ86242.1"/>
    <property type="molecule type" value="Genomic_DNA"/>
</dbReference>
<dbReference type="PANTHER" id="PTHR14359">
    <property type="entry name" value="HOMO-OLIGOMERIC FLAVIN CONTAINING CYS DECARBOXYLASE FAMILY"/>
    <property type="match status" value="1"/>
</dbReference>
<dbReference type="InterPro" id="IPR003382">
    <property type="entry name" value="Flavoprotein"/>
</dbReference>
<dbReference type="GO" id="GO:0015937">
    <property type="term" value="P:coenzyme A biosynthetic process"/>
    <property type="evidence" value="ECO:0007669"/>
    <property type="project" value="InterPro"/>
</dbReference>
<keyword evidence="1" id="KW-0210">Decarboxylase</keyword>
<evidence type="ECO:0000259" key="4">
    <source>
        <dbReference type="Pfam" id="PF04127"/>
    </source>
</evidence>
<dbReference type="InterPro" id="IPR035929">
    <property type="entry name" value="CoaB-like_sf"/>
</dbReference>
<gene>
    <name evidence="5" type="ORF">METZ01_LOCUS39096</name>
</gene>
<feature type="domain" description="DNA/pantothenate metabolism flavoprotein C-terminal" evidence="4">
    <location>
        <begin position="190"/>
        <end position="397"/>
    </location>
</feature>
<dbReference type="GO" id="GO:0010181">
    <property type="term" value="F:FMN binding"/>
    <property type="evidence" value="ECO:0007669"/>
    <property type="project" value="InterPro"/>
</dbReference>
<proteinExistence type="inferred from homology"/>
<organism evidence="5">
    <name type="scientific">marine metagenome</name>
    <dbReference type="NCBI Taxonomy" id="408172"/>
    <lineage>
        <taxon>unclassified sequences</taxon>
        <taxon>metagenomes</taxon>
        <taxon>ecological metagenomes</taxon>
    </lineage>
</organism>
<dbReference type="GO" id="GO:0004633">
    <property type="term" value="F:phosphopantothenoylcysteine decarboxylase activity"/>
    <property type="evidence" value="ECO:0007669"/>
    <property type="project" value="InterPro"/>
</dbReference>
<dbReference type="AlphaFoldDB" id="A0A381R3G0"/>
<dbReference type="PANTHER" id="PTHR14359:SF6">
    <property type="entry name" value="PHOSPHOPANTOTHENOYLCYSTEINE DECARBOXYLASE"/>
    <property type="match status" value="1"/>
</dbReference>
<name>A0A381R3G0_9ZZZZ</name>
<dbReference type="SUPFAM" id="SSF102645">
    <property type="entry name" value="CoaB-like"/>
    <property type="match status" value="1"/>
</dbReference>
<sequence>MSVLSDKKVLIGISGGIAAYKIPILVRLLIKLKSSVRIVMTPNSKNFVSPLTLSTLSRNEVLSSFTKEEKDNPTWNNHVELAKWSDLMIIAPATSNTISSMANAKCDNLLLATFLSCSKPVFIAPAMDLDMYNNSSNKQNIEKLTENGNNVLPVGSGSLASGLEGEGRMLEPEQIVEFVESKILSSLPLYGKNVLITAGPTYEKLDPVRFIGNNSSGKMGYYLAKNAQKLGANVKLIIGPTNLDMDLDFIETIRIESSDEMFNMVKKNYKKSDIVISAAAVSDFKPKSISENKIKKKNILEKIEVVPTIDILSYLGKNKTKQYLVGFALETENPIENAKKKLNDKNLDAIILNSISDFSPISSDENKITFISSDNNIQYKKKSKDQVSKDIFEEIIKRCLKK</sequence>
<dbReference type="GO" id="GO:0004632">
    <property type="term" value="F:phosphopantothenate--cysteine ligase activity"/>
    <property type="evidence" value="ECO:0007669"/>
    <property type="project" value="InterPro"/>
</dbReference>
<dbReference type="Gene3D" id="3.40.50.1950">
    <property type="entry name" value="Flavin prenyltransferase-like"/>
    <property type="match status" value="1"/>
</dbReference>
<dbReference type="Pfam" id="PF04127">
    <property type="entry name" value="DFP"/>
    <property type="match status" value="1"/>
</dbReference>